<evidence type="ECO:0000313" key="3">
    <source>
        <dbReference type="Proteomes" id="UP000662747"/>
    </source>
</evidence>
<organism evidence="2 3">
    <name type="scientific">Pyxidicoccus parkwayensis</name>
    <dbReference type="NCBI Taxonomy" id="2813578"/>
    <lineage>
        <taxon>Bacteria</taxon>
        <taxon>Pseudomonadati</taxon>
        <taxon>Myxococcota</taxon>
        <taxon>Myxococcia</taxon>
        <taxon>Myxococcales</taxon>
        <taxon>Cystobacterineae</taxon>
        <taxon>Myxococcaceae</taxon>
        <taxon>Pyxidicoccus</taxon>
    </lineage>
</organism>
<feature type="transmembrane region" description="Helical" evidence="1">
    <location>
        <begin position="277"/>
        <end position="305"/>
    </location>
</feature>
<dbReference type="Proteomes" id="UP000662747">
    <property type="component" value="Chromosome"/>
</dbReference>
<accession>A0ABX7NV89</accession>
<evidence type="ECO:0008006" key="4">
    <source>
        <dbReference type="Google" id="ProtNLM"/>
    </source>
</evidence>
<dbReference type="RefSeq" id="WP_206724360.1">
    <property type="nucleotide sequence ID" value="NZ_CP071090.1"/>
</dbReference>
<evidence type="ECO:0000256" key="1">
    <source>
        <dbReference type="SAM" id="Phobius"/>
    </source>
</evidence>
<feature type="transmembrane region" description="Helical" evidence="1">
    <location>
        <begin position="317"/>
        <end position="334"/>
    </location>
</feature>
<dbReference type="EMBL" id="CP071090">
    <property type="protein sequence ID" value="QSQ22784.1"/>
    <property type="molecule type" value="Genomic_DNA"/>
</dbReference>
<proteinExistence type="predicted"/>
<feature type="transmembrane region" description="Helical" evidence="1">
    <location>
        <begin position="340"/>
        <end position="358"/>
    </location>
</feature>
<keyword evidence="1" id="KW-0812">Transmembrane</keyword>
<keyword evidence="1" id="KW-1133">Transmembrane helix</keyword>
<sequence length="389" mass="39838">MSVRFQRRIANLLCRALQSILPPQLRDWGLAIRYEVAEIPEDTQALSFALASVCTLAPRAIGLLLIQPFVALPGAAVRASRAGANRGSGTLHSPRAVGALCAVGAVGMGLVYMTLAGAPVGYLIINAGALVIGLALLFPVSRGLGAGGRLPGVLILGLSLLLLATALLGLRVEGAARWVNLGGVIVQPSLVLLPLMLVGFSRTRTPLATVGIVVAALAMALQPDRAMAAMMTLALAAVAVTRADRPTCLAFTASLLAFGVTLLRPDALPAVPFVDRILFSSFGVHALAGLAVLAGSVMLVVPAIIGRSRDGDDRATCFAFGAAWLAATLAAAFGNHPTPVVGFGGSAILGYALSLSLLPRPVESRVGSATAPPDEPLASRDIHSRIALA</sequence>
<keyword evidence="3" id="KW-1185">Reference proteome</keyword>
<feature type="transmembrane region" description="Helical" evidence="1">
    <location>
        <begin position="96"/>
        <end position="115"/>
    </location>
</feature>
<feature type="transmembrane region" description="Helical" evidence="1">
    <location>
        <begin position="121"/>
        <end position="140"/>
    </location>
</feature>
<feature type="transmembrane region" description="Helical" evidence="1">
    <location>
        <begin position="178"/>
        <end position="198"/>
    </location>
</feature>
<evidence type="ECO:0000313" key="2">
    <source>
        <dbReference type="EMBL" id="QSQ22784.1"/>
    </source>
</evidence>
<name>A0ABX7NV89_9BACT</name>
<protein>
    <recommendedName>
        <fullName evidence="4">Peptidoglycan polymerase</fullName>
    </recommendedName>
</protein>
<keyword evidence="1" id="KW-0472">Membrane</keyword>
<reference evidence="2 3" key="1">
    <citation type="submission" date="2021-02" db="EMBL/GenBank/DDBJ databases">
        <title>De Novo genome assembly of isolated myxobacteria.</title>
        <authorList>
            <person name="Stevens D.C."/>
        </authorList>
    </citation>
    <scope>NUCLEOTIDE SEQUENCE [LARGE SCALE GENOMIC DNA]</scope>
    <source>
        <strain evidence="3">SCPEA02</strain>
    </source>
</reference>
<feature type="transmembrane region" description="Helical" evidence="1">
    <location>
        <begin position="152"/>
        <end position="172"/>
    </location>
</feature>
<gene>
    <name evidence="2" type="ORF">JY651_48130</name>
</gene>
<feature type="transmembrane region" description="Helical" evidence="1">
    <location>
        <begin position="205"/>
        <end position="221"/>
    </location>
</feature>